<evidence type="ECO:0000313" key="3">
    <source>
        <dbReference type="EMBL" id="QCK16386.1"/>
    </source>
</evidence>
<keyword evidence="2" id="KW-0812">Transmembrane</keyword>
<sequence length="444" mass="49833">MRIDFKTILKYLRGELSSKEEHKIEREALDDPFLSDAIEGYESFNTEEVESDVRELKGNLTDHSSGIPWFSIAASLIIVTIAGVSVWYYSQSETEKIAFENKEVKELTQKPEEPAIVLDSTVSISQESKETNSEEEIAYSEPSQTEDINQEENDFSIENEEEKISKTPDLELQEMMVNDEEIPEEEVDLNIELSENVAGVELQDNNLKKQKSYSLRPSAIFREESVDISENEVDTRNNQKSSENSKIKSVRGKVVGEDGEGIPGVNVVIQGSAEGTVTDIQGNFTLFLDSIDSQLLISTVGYVSQNIDLEKDNNFINVMLSEDVSELSEVVVTGYGTSREEEFYEPEIILPRPEGGYRALRNYVKENQLFPEGSEVDKAVVKLIVSITEKGELGNIEVEKTDGDEFTQEAIRLLKNGPAWSSGTVDGNPQEMDVKVRIKLKKLD</sequence>
<evidence type="ECO:0000256" key="2">
    <source>
        <dbReference type="SAM" id="Phobius"/>
    </source>
</evidence>
<gene>
    <name evidence="3" type="ORF">DCC35_17420</name>
</gene>
<dbReference type="EMBL" id="CP028923">
    <property type="protein sequence ID" value="QCK16386.1"/>
    <property type="molecule type" value="Genomic_DNA"/>
</dbReference>
<dbReference type="KEGG" id="fpf:DCC35_17420"/>
<feature type="transmembrane region" description="Helical" evidence="2">
    <location>
        <begin position="67"/>
        <end position="89"/>
    </location>
</feature>
<feature type="region of interest" description="Disordered" evidence="1">
    <location>
        <begin position="124"/>
        <end position="149"/>
    </location>
</feature>
<dbReference type="InterPro" id="IPR008969">
    <property type="entry name" value="CarboxyPept-like_regulatory"/>
</dbReference>
<proteinExistence type="predicted"/>
<dbReference type="Gene3D" id="3.30.1150.10">
    <property type="match status" value="1"/>
</dbReference>
<dbReference type="OrthoDB" id="1112758at2"/>
<dbReference type="AlphaFoldDB" id="A0A4D7JW53"/>
<reference evidence="3 4" key="1">
    <citation type="submission" date="2018-04" db="EMBL/GenBank/DDBJ databases">
        <title>Complete genome uncultured novel isolate.</title>
        <authorList>
            <person name="Merlino G."/>
        </authorList>
    </citation>
    <scope>NUCLEOTIDE SEQUENCE [LARGE SCALE GENOMIC DNA]</scope>
    <source>
        <strain evidence="4">R1DC9</strain>
    </source>
</reference>
<dbReference type="Proteomes" id="UP000298616">
    <property type="component" value="Chromosome"/>
</dbReference>
<dbReference type="SUPFAM" id="SSF49464">
    <property type="entry name" value="Carboxypeptidase regulatory domain-like"/>
    <property type="match status" value="1"/>
</dbReference>
<organism evidence="3 4">
    <name type="scientific">Mangrovivirga cuniculi</name>
    <dbReference type="NCBI Taxonomy" id="2715131"/>
    <lineage>
        <taxon>Bacteria</taxon>
        <taxon>Pseudomonadati</taxon>
        <taxon>Bacteroidota</taxon>
        <taxon>Cytophagia</taxon>
        <taxon>Cytophagales</taxon>
        <taxon>Mangrovivirgaceae</taxon>
        <taxon>Mangrovivirga</taxon>
    </lineage>
</organism>
<keyword evidence="2" id="KW-0472">Membrane</keyword>
<dbReference type="RefSeq" id="WP_137091976.1">
    <property type="nucleotide sequence ID" value="NZ_CP028923.1"/>
</dbReference>
<dbReference type="Gene3D" id="2.60.40.1120">
    <property type="entry name" value="Carboxypeptidase-like, regulatory domain"/>
    <property type="match status" value="1"/>
</dbReference>
<name>A0A4D7JW53_9BACT</name>
<dbReference type="Pfam" id="PF13715">
    <property type="entry name" value="CarbopepD_reg_2"/>
    <property type="match status" value="1"/>
</dbReference>
<accession>A0A4D7JW53</accession>
<evidence type="ECO:0000256" key="1">
    <source>
        <dbReference type="SAM" id="MobiDB-lite"/>
    </source>
</evidence>
<keyword evidence="2" id="KW-1133">Transmembrane helix</keyword>
<protein>
    <submittedName>
        <fullName evidence="3">Uncharacterized protein</fullName>
    </submittedName>
</protein>
<feature type="region of interest" description="Disordered" evidence="1">
    <location>
        <begin position="229"/>
        <end position="251"/>
    </location>
</feature>
<evidence type="ECO:0000313" key="4">
    <source>
        <dbReference type="Proteomes" id="UP000298616"/>
    </source>
</evidence>
<keyword evidence="4" id="KW-1185">Reference proteome</keyword>